<keyword evidence="2" id="KW-1185">Reference proteome</keyword>
<organism evidence="1 2">
    <name type="scientific">Punica granatum</name>
    <name type="common">Pomegranate</name>
    <dbReference type="NCBI Taxonomy" id="22663"/>
    <lineage>
        <taxon>Eukaryota</taxon>
        <taxon>Viridiplantae</taxon>
        <taxon>Streptophyta</taxon>
        <taxon>Embryophyta</taxon>
        <taxon>Tracheophyta</taxon>
        <taxon>Spermatophyta</taxon>
        <taxon>Magnoliopsida</taxon>
        <taxon>eudicotyledons</taxon>
        <taxon>Gunneridae</taxon>
        <taxon>Pentapetalae</taxon>
        <taxon>rosids</taxon>
        <taxon>malvids</taxon>
        <taxon>Myrtales</taxon>
        <taxon>Lythraceae</taxon>
        <taxon>Punica</taxon>
    </lineage>
</organism>
<accession>A0A2I0I6E6</accession>
<evidence type="ECO:0000313" key="1">
    <source>
        <dbReference type="EMBL" id="PKI39579.1"/>
    </source>
</evidence>
<name>A0A2I0I6E6_PUNGR</name>
<gene>
    <name evidence="1" type="ORF">CRG98_040049</name>
</gene>
<dbReference type="AlphaFoldDB" id="A0A2I0I6E6"/>
<dbReference type="EMBL" id="PGOL01003807">
    <property type="protein sequence ID" value="PKI39579.1"/>
    <property type="molecule type" value="Genomic_DNA"/>
</dbReference>
<proteinExistence type="predicted"/>
<protein>
    <submittedName>
        <fullName evidence="1">Uncharacterized protein</fullName>
    </submittedName>
</protein>
<comment type="caution">
    <text evidence="1">The sequence shown here is derived from an EMBL/GenBank/DDBJ whole genome shotgun (WGS) entry which is preliminary data.</text>
</comment>
<dbReference type="Proteomes" id="UP000233551">
    <property type="component" value="Unassembled WGS sequence"/>
</dbReference>
<reference evidence="1 2" key="1">
    <citation type="submission" date="2017-11" db="EMBL/GenBank/DDBJ databases">
        <title>De-novo sequencing of pomegranate (Punica granatum L.) genome.</title>
        <authorList>
            <person name="Akparov Z."/>
            <person name="Amiraslanov A."/>
            <person name="Hajiyeva S."/>
            <person name="Abbasov M."/>
            <person name="Kaur K."/>
            <person name="Hamwieh A."/>
            <person name="Solovyev V."/>
            <person name="Salamov A."/>
            <person name="Braich B."/>
            <person name="Kosarev P."/>
            <person name="Mahmoud A."/>
            <person name="Hajiyev E."/>
            <person name="Babayeva S."/>
            <person name="Izzatullayeva V."/>
            <person name="Mammadov A."/>
            <person name="Mammadov A."/>
            <person name="Sharifova S."/>
            <person name="Ojaghi J."/>
            <person name="Eynullazada K."/>
            <person name="Bayramov B."/>
            <person name="Abdulazimova A."/>
            <person name="Shahmuradov I."/>
        </authorList>
    </citation>
    <scope>NUCLEOTIDE SEQUENCE [LARGE SCALE GENOMIC DNA]</scope>
    <source>
        <strain evidence="2">cv. AG2017</strain>
        <tissue evidence="1">Leaf</tissue>
    </source>
</reference>
<evidence type="ECO:0000313" key="2">
    <source>
        <dbReference type="Proteomes" id="UP000233551"/>
    </source>
</evidence>
<sequence length="102" mass="11451">MELIQSSFSFSESAMKYMVSFLVESSKAYCLLRTSSAPFTVRQEATGMTPRGREARVTVDSLNQKSLPCLRTNQRRRQVLMYSPCLVSHPVRSGLVQNSTPS</sequence>